<feature type="compositionally biased region" description="Polar residues" evidence="1">
    <location>
        <begin position="113"/>
        <end position="126"/>
    </location>
</feature>
<dbReference type="InParanoid" id="C3ZQH7"/>
<sequence length="451" mass="49537">MDPENMSLGDDSVFEREEKQCPDSDSSENPETSSEESDYSESESESQSDTEVLRDTDTITEDAEIEEEEASSQSSFDSEASSLRSILKTSSKTSKKADYSTKEAHDDGERKQVSFSPEVQVSQIDKNTTHPRQRAPLVIKPCTIPADVGPSLTCQKMLLQKAKGKAGVSQHPSMNHDPGSSINSDEDSSNDEEKDPEIMREAASTQDAAHTTKAIVPTLLDEVTPLSVQTQARTDGSSQKHSVEKRRFLKPTKSGEKNQRETSQEQFESTDEVKEVKKRKSETSLPSQSGLRSILSGSSQGSVSKRVRFSAELSASTNSGRNANASLVVKSVRLSSKKQLSLSNSRKKKDLSSIHVPTYDESDLLINNSLPGVTVNSQEIAPDSLSFEQQNKTSGSVKRLSSQSMSKAFPQCFVERQEVFRDKTATVLMAVRGDSSHEMDAEEGYYYATDT</sequence>
<organism>
    <name type="scientific">Branchiostoma floridae</name>
    <name type="common">Florida lancelet</name>
    <name type="synonym">Amphioxus</name>
    <dbReference type="NCBI Taxonomy" id="7739"/>
    <lineage>
        <taxon>Eukaryota</taxon>
        <taxon>Metazoa</taxon>
        <taxon>Chordata</taxon>
        <taxon>Cephalochordata</taxon>
        <taxon>Leptocardii</taxon>
        <taxon>Amphioxiformes</taxon>
        <taxon>Branchiostomatidae</taxon>
        <taxon>Branchiostoma</taxon>
    </lineage>
</organism>
<feature type="region of interest" description="Disordered" evidence="1">
    <location>
        <begin position="1"/>
        <end position="136"/>
    </location>
</feature>
<feature type="compositionally biased region" description="Acidic residues" evidence="1">
    <location>
        <begin position="184"/>
        <end position="195"/>
    </location>
</feature>
<feature type="compositionally biased region" description="Low complexity" evidence="1">
    <location>
        <begin position="71"/>
        <end position="92"/>
    </location>
</feature>
<name>C3ZQH7_BRAFL</name>
<proteinExistence type="predicted"/>
<feature type="compositionally biased region" description="Low complexity" evidence="1">
    <location>
        <begin position="287"/>
        <end position="304"/>
    </location>
</feature>
<feature type="compositionally biased region" description="Polar residues" evidence="1">
    <location>
        <begin position="313"/>
        <end position="325"/>
    </location>
</feature>
<evidence type="ECO:0000256" key="1">
    <source>
        <dbReference type="SAM" id="MobiDB-lite"/>
    </source>
</evidence>
<accession>C3ZQH7</accession>
<reference evidence="2" key="1">
    <citation type="journal article" date="2008" name="Nature">
        <title>The amphioxus genome and the evolution of the chordate karyotype.</title>
        <authorList>
            <consortium name="US DOE Joint Genome Institute (JGI-PGF)"/>
            <person name="Putnam N.H."/>
            <person name="Butts T."/>
            <person name="Ferrier D.E.K."/>
            <person name="Furlong R.F."/>
            <person name="Hellsten U."/>
            <person name="Kawashima T."/>
            <person name="Robinson-Rechavi M."/>
            <person name="Shoguchi E."/>
            <person name="Terry A."/>
            <person name="Yu J.-K."/>
            <person name="Benito-Gutierrez E.L."/>
            <person name="Dubchak I."/>
            <person name="Garcia-Fernandez J."/>
            <person name="Gibson-Brown J.J."/>
            <person name="Grigoriev I.V."/>
            <person name="Horton A.C."/>
            <person name="de Jong P.J."/>
            <person name="Jurka J."/>
            <person name="Kapitonov V.V."/>
            <person name="Kohara Y."/>
            <person name="Kuroki Y."/>
            <person name="Lindquist E."/>
            <person name="Lucas S."/>
            <person name="Osoegawa K."/>
            <person name="Pennacchio L.A."/>
            <person name="Salamov A.A."/>
            <person name="Satou Y."/>
            <person name="Sauka-Spengler T."/>
            <person name="Schmutz J."/>
            <person name="Shin-I T."/>
            <person name="Toyoda A."/>
            <person name="Bronner-Fraser M."/>
            <person name="Fujiyama A."/>
            <person name="Holland L.Z."/>
            <person name="Holland P.W.H."/>
            <person name="Satoh N."/>
            <person name="Rokhsar D.S."/>
        </authorList>
    </citation>
    <scope>NUCLEOTIDE SEQUENCE [LARGE SCALE GENOMIC DNA]</scope>
    <source>
        <strain evidence="2">S238N-H82</strain>
        <tissue evidence="2">Testes</tissue>
    </source>
</reference>
<feature type="compositionally biased region" description="Polar residues" evidence="1">
    <location>
        <begin position="226"/>
        <end position="240"/>
    </location>
</feature>
<feature type="compositionally biased region" description="Acidic residues" evidence="1">
    <location>
        <begin position="58"/>
        <end position="70"/>
    </location>
</feature>
<feature type="compositionally biased region" description="Basic and acidic residues" evidence="1">
    <location>
        <begin position="13"/>
        <end position="22"/>
    </location>
</feature>
<feature type="compositionally biased region" description="Basic and acidic residues" evidence="1">
    <location>
        <begin position="253"/>
        <end position="263"/>
    </location>
</feature>
<gene>
    <name evidence="2" type="ORF">BRAFLDRAFT_74620</name>
</gene>
<protein>
    <submittedName>
        <fullName evidence="2">Uncharacterized protein</fullName>
    </submittedName>
</protein>
<feature type="compositionally biased region" description="Acidic residues" evidence="1">
    <location>
        <begin position="25"/>
        <end position="48"/>
    </location>
</feature>
<feature type="region of interest" description="Disordered" evidence="1">
    <location>
        <begin position="161"/>
        <end position="326"/>
    </location>
</feature>
<dbReference type="EMBL" id="GG666661">
    <property type="protein sequence ID" value="EEN45233.1"/>
    <property type="molecule type" value="Genomic_DNA"/>
</dbReference>
<feature type="compositionally biased region" description="Basic and acidic residues" evidence="1">
    <location>
        <begin position="95"/>
        <end position="112"/>
    </location>
</feature>
<dbReference type="AlphaFoldDB" id="C3ZQH7"/>
<evidence type="ECO:0000313" key="2">
    <source>
        <dbReference type="EMBL" id="EEN45233.1"/>
    </source>
</evidence>